<comment type="caution">
    <text evidence="8">Lacks conserved residue(s) required for the propagation of feature annotation.</text>
</comment>
<evidence type="ECO:0000256" key="1">
    <source>
        <dbReference type="ARBA" id="ARBA00004651"/>
    </source>
</evidence>
<feature type="transmembrane region" description="Helical" evidence="8">
    <location>
        <begin position="379"/>
        <end position="400"/>
    </location>
</feature>
<keyword evidence="5 8" id="KW-0812">Transmembrane</keyword>
<comment type="similarity">
    <text evidence="2 8">Belongs to the binding-protein-dependent transport system permease family. CysTW subfamily.</text>
</comment>
<evidence type="ECO:0000256" key="4">
    <source>
        <dbReference type="ARBA" id="ARBA00022475"/>
    </source>
</evidence>
<keyword evidence="3" id="KW-0813">Transport</keyword>
<feature type="transmembrane region" description="Helical" evidence="8">
    <location>
        <begin position="197"/>
        <end position="218"/>
    </location>
</feature>
<dbReference type="InterPro" id="IPR000515">
    <property type="entry name" value="MetI-like"/>
</dbReference>
<evidence type="ECO:0000313" key="10">
    <source>
        <dbReference type="EMBL" id="MSA90269.1"/>
    </source>
</evidence>
<keyword evidence="4 8" id="KW-1003">Cell membrane</keyword>
<dbReference type="Proteomes" id="UP000433575">
    <property type="component" value="Unassembled WGS sequence"/>
</dbReference>
<evidence type="ECO:0000313" key="12">
    <source>
        <dbReference type="Proteomes" id="UP000433575"/>
    </source>
</evidence>
<dbReference type="GO" id="GO:0005315">
    <property type="term" value="F:phosphate transmembrane transporter activity"/>
    <property type="evidence" value="ECO:0007669"/>
    <property type="project" value="InterPro"/>
</dbReference>
<organism evidence="10 12">
    <name type="scientific">Holdemania massiliensis</name>
    <dbReference type="NCBI Taxonomy" id="1468449"/>
    <lineage>
        <taxon>Bacteria</taxon>
        <taxon>Bacillati</taxon>
        <taxon>Bacillota</taxon>
        <taxon>Erysipelotrichia</taxon>
        <taxon>Erysipelotrichales</taxon>
        <taxon>Erysipelotrichaceae</taxon>
        <taxon>Holdemania</taxon>
    </lineage>
</organism>
<dbReference type="EMBL" id="WKPJ01000023">
    <property type="protein sequence ID" value="MSA90269.1"/>
    <property type="molecule type" value="Genomic_DNA"/>
</dbReference>
<keyword evidence="7 8" id="KW-0472">Membrane</keyword>
<dbReference type="NCBIfam" id="TIGR00974">
    <property type="entry name" value="3a0107s02c"/>
    <property type="match status" value="1"/>
</dbReference>
<proteinExistence type="inferred from homology"/>
<keyword evidence="13" id="KW-1185">Reference proteome</keyword>
<dbReference type="Proteomes" id="UP000480929">
    <property type="component" value="Unassembled WGS sequence"/>
</dbReference>
<feature type="transmembrane region" description="Helical" evidence="8">
    <location>
        <begin position="238"/>
        <end position="260"/>
    </location>
</feature>
<evidence type="ECO:0000256" key="7">
    <source>
        <dbReference type="ARBA" id="ARBA00023136"/>
    </source>
</evidence>
<sequence length="412" mass="44205">MKTNLIQRKLSDGFLQFLTLFSSLLAVGVLTALFYYIFANGLSLMNTDLLRNDYWSVSKIVAFDETVNQPGLYPRPQDLDESVAWSEKWGIGFVDYLSHEKKQLVLIETVAADSPLQSAFDTSAGAAQGKPVALSAGLQVEKIDFSQAAGTADFTGMLASATATEVAQTLDQQAVKLTSIFIKTPGGGIRGSIITTAYLILVSLLIALPIGIASAVYLSEMAKKNRINMLIRTGIETLTGVPSIVYGLMGVSVLFPITALMGAKTTNILLGALTMAIILLPTIIRSTEEALLVVPKGLRDASLSLGASQTQTIFKITLPCAMPGILSGILLSIGRVVGESAALIYTMGTFINDKPGLLKQGTSLAVHIWSVMSGEQPNFELACAISIMILIFVLILNIAVKFLTRRLQKSWH</sequence>
<dbReference type="PANTHER" id="PTHR43470">
    <property type="entry name" value="PHOSPHATE TRANSPORT SYSTEM PERMEASE PROTEIN PSTA-RELATED"/>
    <property type="match status" value="1"/>
</dbReference>
<evidence type="ECO:0000256" key="8">
    <source>
        <dbReference type="RuleBase" id="RU363043"/>
    </source>
</evidence>
<evidence type="ECO:0000313" key="13">
    <source>
        <dbReference type="Proteomes" id="UP000480929"/>
    </source>
</evidence>
<dbReference type="InterPro" id="IPR005672">
    <property type="entry name" value="Phosphate_PstA"/>
</dbReference>
<accession>A0A6N7S8Z5</accession>
<dbReference type="Gene3D" id="1.10.3720.10">
    <property type="entry name" value="MetI-like"/>
    <property type="match status" value="1"/>
</dbReference>
<evidence type="ECO:0000256" key="3">
    <source>
        <dbReference type="ARBA" id="ARBA00022448"/>
    </source>
</evidence>
<name>A0A6N7S8Z5_9FIRM</name>
<feature type="transmembrane region" description="Helical" evidence="8">
    <location>
        <begin position="267"/>
        <end position="284"/>
    </location>
</feature>
<dbReference type="EMBL" id="WKPI01000025">
    <property type="protein sequence ID" value="MSC33999.1"/>
    <property type="molecule type" value="Genomic_DNA"/>
</dbReference>
<dbReference type="PROSITE" id="PS50928">
    <property type="entry name" value="ABC_TM1"/>
    <property type="match status" value="1"/>
</dbReference>
<comment type="subcellular location">
    <subcellularLocation>
        <location evidence="1 8">Cell membrane</location>
        <topology evidence="1 8">Multi-pass membrane protein</topology>
    </subcellularLocation>
</comment>
<evidence type="ECO:0000256" key="6">
    <source>
        <dbReference type="ARBA" id="ARBA00022989"/>
    </source>
</evidence>
<evidence type="ECO:0000256" key="2">
    <source>
        <dbReference type="ARBA" id="ARBA00007069"/>
    </source>
</evidence>
<dbReference type="OrthoDB" id="9785113at2"/>
<gene>
    <name evidence="10" type="primary">pstA</name>
    <name evidence="11" type="ORF">GKD88_12800</name>
    <name evidence="10" type="ORF">GKE08_13130</name>
</gene>
<evidence type="ECO:0000259" key="9">
    <source>
        <dbReference type="PROSITE" id="PS50928"/>
    </source>
</evidence>
<dbReference type="GO" id="GO:0005886">
    <property type="term" value="C:plasma membrane"/>
    <property type="evidence" value="ECO:0007669"/>
    <property type="project" value="UniProtKB-SubCell"/>
</dbReference>
<dbReference type="InterPro" id="IPR035906">
    <property type="entry name" value="MetI-like_sf"/>
</dbReference>
<comment type="caution">
    <text evidence="10">The sequence shown here is derived from an EMBL/GenBank/DDBJ whole genome shotgun (WGS) entry which is preliminary data.</text>
</comment>
<reference evidence="12 13" key="1">
    <citation type="journal article" date="2019" name="Nat. Med.">
        <title>A library of human gut bacterial isolates paired with longitudinal multiomics data enables mechanistic microbiome research.</title>
        <authorList>
            <person name="Poyet M."/>
            <person name="Groussin M."/>
            <person name="Gibbons S.M."/>
            <person name="Avila-Pacheco J."/>
            <person name="Jiang X."/>
            <person name="Kearney S.M."/>
            <person name="Perrotta A.R."/>
            <person name="Berdy B."/>
            <person name="Zhao S."/>
            <person name="Lieberman T.D."/>
            <person name="Swanson P.K."/>
            <person name="Smith M."/>
            <person name="Roesemann S."/>
            <person name="Alexander J.E."/>
            <person name="Rich S.A."/>
            <person name="Livny J."/>
            <person name="Vlamakis H."/>
            <person name="Clish C."/>
            <person name="Bullock K."/>
            <person name="Deik A."/>
            <person name="Scott J."/>
            <person name="Pierce K.A."/>
            <person name="Xavier R.J."/>
            <person name="Alm E.J."/>
        </authorList>
    </citation>
    <scope>NUCLEOTIDE SEQUENCE [LARGE SCALE GENOMIC DNA]</scope>
    <source>
        <strain evidence="10 12">BIOML-A4</strain>
        <strain evidence="11 13">BIOML-A5</strain>
    </source>
</reference>
<dbReference type="SUPFAM" id="SSF161098">
    <property type="entry name" value="MetI-like"/>
    <property type="match status" value="1"/>
</dbReference>
<feature type="domain" description="ABC transmembrane type-1" evidence="9">
    <location>
        <begin position="193"/>
        <end position="400"/>
    </location>
</feature>
<dbReference type="RefSeq" id="WP_154239486.1">
    <property type="nucleotide sequence ID" value="NZ_CALJPI010000223.1"/>
</dbReference>
<feature type="transmembrane region" description="Helical" evidence="8">
    <location>
        <begin position="14"/>
        <end position="38"/>
    </location>
</feature>
<dbReference type="Pfam" id="PF00528">
    <property type="entry name" value="BPD_transp_1"/>
    <property type="match status" value="1"/>
</dbReference>
<dbReference type="PANTHER" id="PTHR43470:SF3">
    <property type="entry name" value="PHOSPHATE TRANSPORT SYSTEM PERMEASE PROTEIN PSTA-RELATED"/>
    <property type="match status" value="1"/>
</dbReference>
<dbReference type="CDD" id="cd06261">
    <property type="entry name" value="TM_PBP2"/>
    <property type="match status" value="1"/>
</dbReference>
<dbReference type="AlphaFoldDB" id="A0A6N7S8Z5"/>
<keyword evidence="6 8" id="KW-1133">Transmembrane helix</keyword>
<evidence type="ECO:0000313" key="11">
    <source>
        <dbReference type="EMBL" id="MSC33999.1"/>
    </source>
</evidence>
<dbReference type="GO" id="GO:0035435">
    <property type="term" value="P:phosphate ion transmembrane transport"/>
    <property type="evidence" value="ECO:0007669"/>
    <property type="project" value="InterPro"/>
</dbReference>
<evidence type="ECO:0000256" key="5">
    <source>
        <dbReference type="ARBA" id="ARBA00022692"/>
    </source>
</evidence>
<protein>
    <recommendedName>
        <fullName evidence="8">Phosphate transport system permease protein PstA</fullName>
    </recommendedName>
</protein>